<keyword evidence="2" id="KW-1185">Reference proteome</keyword>
<dbReference type="EMBL" id="JARZAK010000002">
    <property type="protein sequence ID" value="MDY7256912.1"/>
    <property type="molecule type" value="Genomic_DNA"/>
</dbReference>
<evidence type="ECO:0000313" key="1">
    <source>
        <dbReference type="EMBL" id="MDY7256912.1"/>
    </source>
</evidence>
<evidence type="ECO:0000313" key="2">
    <source>
        <dbReference type="Proteomes" id="UP001292913"/>
    </source>
</evidence>
<name>A0ABU5HMY0_9BACE</name>
<proteinExistence type="predicted"/>
<protein>
    <submittedName>
        <fullName evidence="1">Uncharacterized protein</fullName>
    </submittedName>
</protein>
<accession>A0ABU5HMY0</accession>
<sequence length="272" mass="30557">MFNALKAALKGSEWTTFEEVKHPVKPEYPSPVYPVACLIGQPRPDLIDFITKAGLGLTDQPKKANLWIIDAESVTAEDLQRIQPALKKWKKKGGMVLALSIGQKLSDDFCHWLPEKVKLTDRRATALEMNRNTSWGNYFELPDLYFSEMEGDRYILKQGLSGALTEKGNIVLKASRTDWSLFNTSPEHWKCAQVVLCEALQKPGGAALVTYPLQENVNLVLSVIDYRLQTKETNVSWNSMMRVMGIATYGADFNSHDVKNKKHGLLMDGPVD</sequence>
<dbReference type="Proteomes" id="UP001292913">
    <property type="component" value="Unassembled WGS sequence"/>
</dbReference>
<gene>
    <name evidence="1" type="ORF">QHG74_04190</name>
</gene>
<comment type="caution">
    <text evidence="1">The sequence shown here is derived from an EMBL/GenBank/DDBJ whole genome shotgun (WGS) entry which is preliminary data.</text>
</comment>
<reference evidence="1 2" key="1">
    <citation type="submission" date="2023-04" db="EMBL/GenBank/DDBJ databases">
        <title>Bacteroides pacosi sp. nov., isolated from the fecal material of an alpaca.</title>
        <authorList>
            <person name="Miller S."/>
            <person name="Hendry M."/>
            <person name="King J."/>
            <person name="Sankaranarayanan K."/>
            <person name="Lawson P.A."/>
        </authorList>
    </citation>
    <scope>NUCLEOTIDE SEQUENCE [LARGE SCALE GENOMIC DNA]</scope>
    <source>
        <strain evidence="1 2">A2-P53</strain>
    </source>
</reference>
<dbReference type="RefSeq" id="WP_258981446.1">
    <property type="nucleotide sequence ID" value="NZ_JARZAK010000002.1"/>
</dbReference>
<organism evidence="1 2">
    <name type="scientific">Bacteroides vicugnae</name>
    <dbReference type="NCBI Taxonomy" id="3037989"/>
    <lineage>
        <taxon>Bacteria</taxon>
        <taxon>Pseudomonadati</taxon>
        <taxon>Bacteroidota</taxon>
        <taxon>Bacteroidia</taxon>
        <taxon>Bacteroidales</taxon>
        <taxon>Bacteroidaceae</taxon>
        <taxon>Bacteroides</taxon>
    </lineage>
</organism>